<accession>A0A0N8GNW9</accession>
<proteinExistence type="predicted"/>
<organism evidence="1 2">
    <name type="scientific">Bellilinea caldifistulae</name>
    <dbReference type="NCBI Taxonomy" id="360411"/>
    <lineage>
        <taxon>Bacteria</taxon>
        <taxon>Bacillati</taxon>
        <taxon>Chloroflexota</taxon>
        <taxon>Anaerolineae</taxon>
        <taxon>Anaerolineales</taxon>
        <taxon>Anaerolineaceae</taxon>
        <taxon>Bellilinea</taxon>
    </lineage>
</organism>
<evidence type="ECO:0000313" key="2">
    <source>
        <dbReference type="Proteomes" id="UP000050514"/>
    </source>
</evidence>
<evidence type="ECO:0000313" key="1">
    <source>
        <dbReference type="EMBL" id="KPL79266.1"/>
    </source>
</evidence>
<dbReference type="STRING" id="360411.AC812_00105"/>
<protein>
    <submittedName>
        <fullName evidence="1">Uncharacterized protein</fullName>
    </submittedName>
</protein>
<dbReference type="Proteomes" id="UP000050514">
    <property type="component" value="Unassembled WGS sequence"/>
</dbReference>
<name>A0A0N8GNW9_9CHLR</name>
<comment type="caution">
    <text evidence="1">The sequence shown here is derived from an EMBL/GenBank/DDBJ whole genome shotgun (WGS) entry which is preliminary data.</text>
</comment>
<dbReference type="OrthoDB" id="166378at2"/>
<reference evidence="1 2" key="1">
    <citation type="submission" date="2015-07" db="EMBL/GenBank/DDBJ databases">
        <title>Draft genome of Bellilinea caldifistulae DSM 17877.</title>
        <authorList>
            <person name="Hemp J."/>
            <person name="Ward L.M."/>
            <person name="Pace L.A."/>
            <person name="Fischer W.W."/>
        </authorList>
    </citation>
    <scope>NUCLEOTIDE SEQUENCE [LARGE SCALE GENOMIC DNA]</scope>
    <source>
        <strain evidence="1 2">GOMI-1</strain>
    </source>
</reference>
<dbReference type="AlphaFoldDB" id="A0A0N8GNW9"/>
<sequence>MNTSQPECVYCARSAQEVPLLSLRFQETQFWICPQHLPILIHQPERLSGKLPGVENLEPHEH</sequence>
<dbReference type="RefSeq" id="WP_061912935.1">
    <property type="nucleotide sequence ID" value="NZ_DF967971.1"/>
</dbReference>
<dbReference type="EMBL" id="LGHJ01000001">
    <property type="protein sequence ID" value="KPL79266.1"/>
    <property type="molecule type" value="Genomic_DNA"/>
</dbReference>
<keyword evidence="2" id="KW-1185">Reference proteome</keyword>
<gene>
    <name evidence="1" type="ORF">AC812_00105</name>
</gene>